<comment type="caution">
    <text evidence="7">The sequence shown here is derived from an EMBL/GenBank/DDBJ whole genome shotgun (WGS) entry which is preliminary data.</text>
</comment>
<accession>A0AB35US79</accession>
<feature type="binding site" evidence="5">
    <location>
        <position position="72"/>
    </location>
    <ligand>
        <name>molybdate</name>
        <dbReference type="ChEBI" id="CHEBI:36264"/>
    </ligand>
</feature>
<protein>
    <submittedName>
        <fullName evidence="7">Molybdate ABC transporter substrate-binding protein</fullName>
    </submittedName>
</protein>
<gene>
    <name evidence="7" type="primary">modA</name>
    <name evidence="7" type="ORF">MQE39_11545</name>
</gene>
<evidence type="ECO:0000256" key="6">
    <source>
        <dbReference type="SAM" id="SignalP"/>
    </source>
</evidence>
<evidence type="ECO:0000256" key="3">
    <source>
        <dbReference type="ARBA" id="ARBA00022723"/>
    </source>
</evidence>
<feature type="binding site" evidence="5">
    <location>
        <position position="44"/>
    </location>
    <ligand>
        <name>molybdate</name>
        <dbReference type="ChEBI" id="CHEBI:36264"/>
    </ligand>
</feature>
<dbReference type="PANTHER" id="PTHR30632">
    <property type="entry name" value="MOLYBDATE-BINDING PERIPLASMIC PROTEIN"/>
    <property type="match status" value="1"/>
</dbReference>
<dbReference type="PIRSF" id="PIRSF004846">
    <property type="entry name" value="ModA"/>
    <property type="match status" value="1"/>
</dbReference>
<dbReference type="InterPro" id="IPR050682">
    <property type="entry name" value="ModA/WtpA"/>
</dbReference>
<dbReference type="InterPro" id="IPR005950">
    <property type="entry name" value="ModA"/>
</dbReference>
<feature type="binding site" evidence="5">
    <location>
        <position position="181"/>
    </location>
    <ligand>
        <name>molybdate</name>
        <dbReference type="ChEBI" id="CHEBI:36264"/>
    </ligand>
</feature>
<reference evidence="7" key="1">
    <citation type="submission" date="2022-03" db="EMBL/GenBank/DDBJ databases">
        <title>First case of bacteraemia caused by Dielma fastidiosa in a patient hospitalised with diverticulitis.</title>
        <authorList>
            <person name="Forman-Ankjaer B."/>
            <person name="Hvid-Jensen F."/>
            <person name="Kobel C.M."/>
            <person name="Greve T."/>
        </authorList>
    </citation>
    <scope>NUCLEOTIDE SEQUENCE</scope>
    <source>
        <strain evidence="7">AUH_DF_2021</strain>
    </source>
</reference>
<evidence type="ECO:0000256" key="2">
    <source>
        <dbReference type="ARBA" id="ARBA00022505"/>
    </source>
</evidence>
<dbReference type="NCBIfam" id="TIGR01256">
    <property type="entry name" value="modA"/>
    <property type="match status" value="1"/>
</dbReference>
<dbReference type="InterPro" id="IPR041879">
    <property type="entry name" value="YvgL-like_PBP2"/>
</dbReference>
<evidence type="ECO:0000313" key="7">
    <source>
        <dbReference type="EMBL" id="MDY5168747.1"/>
    </source>
</evidence>
<evidence type="ECO:0000313" key="8">
    <source>
        <dbReference type="Proteomes" id="UP001276902"/>
    </source>
</evidence>
<dbReference type="Pfam" id="PF13531">
    <property type="entry name" value="SBP_bac_11"/>
    <property type="match status" value="1"/>
</dbReference>
<dbReference type="EMBL" id="JALDAW010000016">
    <property type="protein sequence ID" value="MDY5168747.1"/>
    <property type="molecule type" value="Genomic_DNA"/>
</dbReference>
<dbReference type="SUPFAM" id="SSF53850">
    <property type="entry name" value="Periplasmic binding protein-like II"/>
    <property type="match status" value="1"/>
</dbReference>
<dbReference type="GO" id="GO:0046872">
    <property type="term" value="F:metal ion binding"/>
    <property type="evidence" value="ECO:0007669"/>
    <property type="project" value="UniProtKB-KW"/>
</dbReference>
<dbReference type="AlphaFoldDB" id="A0AB35US79"/>
<dbReference type="Gene3D" id="3.40.190.10">
    <property type="entry name" value="Periplasmic binding protein-like II"/>
    <property type="match status" value="2"/>
</dbReference>
<keyword evidence="4 6" id="KW-0732">Signal</keyword>
<feature type="binding site" evidence="5">
    <location>
        <position position="199"/>
    </location>
    <ligand>
        <name>molybdate</name>
        <dbReference type="ChEBI" id="CHEBI:36264"/>
    </ligand>
</feature>
<dbReference type="CDD" id="cd13537">
    <property type="entry name" value="PBP2_YvgL_like"/>
    <property type="match status" value="1"/>
</dbReference>
<dbReference type="GO" id="GO:0030973">
    <property type="term" value="F:molybdate ion binding"/>
    <property type="evidence" value="ECO:0007669"/>
    <property type="project" value="UniProtKB-ARBA"/>
</dbReference>
<dbReference type="GO" id="GO:1901359">
    <property type="term" value="F:tungstate binding"/>
    <property type="evidence" value="ECO:0007669"/>
    <property type="project" value="UniProtKB-ARBA"/>
</dbReference>
<name>A0AB35US79_9FIRM</name>
<keyword evidence="2 5" id="KW-0500">Molybdenum</keyword>
<feature type="chain" id="PRO_5044287172" evidence="6">
    <location>
        <begin position="23"/>
        <end position="264"/>
    </location>
</feature>
<dbReference type="FunFam" id="3.40.190.10:FF:000035">
    <property type="entry name" value="Molybdate ABC transporter substrate-binding protein"/>
    <property type="match status" value="1"/>
</dbReference>
<evidence type="ECO:0000256" key="5">
    <source>
        <dbReference type="PIRSR" id="PIRSR004846-1"/>
    </source>
</evidence>
<dbReference type="Proteomes" id="UP001276902">
    <property type="component" value="Unassembled WGS sequence"/>
</dbReference>
<evidence type="ECO:0000256" key="4">
    <source>
        <dbReference type="ARBA" id="ARBA00022729"/>
    </source>
</evidence>
<feature type="signal peptide" evidence="6">
    <location>
        <begin position="1"/>
        <end position="22"/>
    </location>
</feature>
<keyword evidence="3 5" id="KW-0479">Metal-binding</keyword>
<comment type="similarity">
    <text evidence="1">Belongs to the bacterial solute-binding protein ModA family.</text>
</comment>
<dbReference type="PANTHER" id="PTHR30632:SF0">
    <property type="entry name" value="SULFATE-BINDING PROTEIN"/>
    <property type="match status" value="1"/>
</dbReference>
<sequence>MKKLWMGLLAGMLCLSACTASPAPNEDENNAVKPAELLISAAASMTDCLTELAELYKVAAPNVTLTFTFGSSGSLQSQIEEGAPADVFISAAQKQMNALDEKDLIDKDTRKDLLVNEVVLITPKGNPLGLSSFTDVTKDEVAKIALGELGSVPVGQYSEEIFKHYEIMDAVSAKAVYGSDVRTVLTWIENGEADCGVVYATDAAISDAVDVAAVAPAESHKEVVYPIAMIKDSKQPEAAKAFIDYCFSEEAAAIFTKYGFALAK</sequence>
<dbReference type="RefSeq" id="WP_320883904.1">
    <property type="nucleotide sequence ID" value="NZ_BAABZA010000003.1"/>
</dbReference>
<proteinExistence type="inferred from homology"/>
<dbReference type="GO" id="GO:0015689">
    <property type="term" value="P:molybdate ion transport"/>
    <property type="evidence" value="ECO:0007669"/>
    <property type="project" value="InterPro"/>
</dbReference>
<evidence type="ECO:0000256" key="1">
    <source>
        <dbReference type="ARBA" id="ARBA00009175"/>
    </source>
</evidence>
<organism evidence="7 8">
    <name type="scientific">Dielma fastidiosa</name>
    <dbReference type="NCBI Taxonomy" id="1034346"/>
    <lineage>
        <taxon>Bacteria</taxon>
        <taxon>Bacillati</taxon>
        <taxon>Bacillota</taxon>
        <taxon>Erysipelotrichia</taxon>
        <taxon>Erysipelotrichales</taxon>
        <taxon>Erysipelotrichaceae</taxon>
        <taxon>Dielma</taxon>
    </lineage>
</organism>